<protein>
    <submittedName>
        <fullName evidence="3">PEP-CTERM sorting domain-containing protein</fullName>
    </submittedName>
</protein>
<sequence>MKKLALAASLAFAFCASAQAGVLTTTFANNNGQNGNMFDVVTKGNALTVTGFDLNLSSGHHTLALYKLDGSWTGAATDAGAWTLVDTASLTGNGAGNATFFDVADFGLNAGATTGLYITITTGGTMNYTDGSGIGNVYAQDNYLQILEGAGKAYPFSSTYAPRIWNGSIYYQVAASDVPEPASLALFGLGMAGLGMLRRRKQA</sequence>
<dbReference type="Proteomes" id="UP001596101">
    <property type="component" value="Unassembled WGS sequence"/>
</dbReference>
<dbReference type="InterPro" id="IPR013424">
    <property type="entry name" value="Ice-binding_C"/>
</dbReference>
<feature type="chain" id="PRO_5045928141" evidence="1">
    <location>
        <begin position="21"/>
        <end position="203"/>
    </location>
</feature>
<evidence type="ECO:0000313" key="3">
    <source>
        <dbReference type="EMBL" id="MFC5478892.1"/>
    </source>
</evidence>
<keyword evidence="4" id="KW-1185">Reference proteome</keyword>
<dbReference type="RefSeq" id="WP_379755415.1">
    <property type="nucleotide sequence ID" value="NZ_JBHSMR010000013.1"/>
</dbReference>
<evidence type="ECO:0000259" key="2">
    <source>
        <dbReference type="Pfam" id="PF07589"/>
    </source>
</evidence>
<dbReference type="EMBL" id="JBHSMR010000013">
    <property type="protein sequence ID" value="MFC5478892.1"/>
    <property type="molecule type" value="Genomic_DNA"/>
</dbReference>
<organism evidence="3 4">
    <name type="scientific">Massilia suwonensis</name>
    <dbReference type="NCBI Taxonomy" id="648895"/>
    <lineage>
        <taxon>Bacteria</taxon>
        <taxon>Pseudomonadati</taxon>
        <taxon>Pseudomonadota</taxon>
        <taxon>Betaproteobacteria</taxon>
        <taxon>Burkholderiales</taxon>
        <taxon>Oxalobacteraceae</taxon>
        <taxon>Telluria group</taxon>
        <taxon>Massilia</taxon>
    </lineage>
</organism>
<evidence type="ECO:0000313" key="4">
    <source>
        <dbReference type="Proteomes" id="UP001596101"/>
    </source>
</evidence>
<dbReference type="NCBIfam" id="TIGR02595">
    <property type="entry name" value="PEP_CTERM"/>
    <property type="match status" value="1"/>
</dbReference>
<accession>A0ABW0MNG4</accession>
<proteinExistence type="predicted"/>
<gene>
    <name evidence="3" type="ORF">ACFPQ5_11855</name>
</gene>
<feature type="signal peptide" evidence="1">
    <location>
        <begin position="1"/>
        <end position="20"/>
    </location>
</feature>
<evidence type="ECO:0000256" key="1">
    <source>
        <dbReference type="SAM" id="SignalP"/>
    </source>
</evidence>
<feature type="domain" description="Ice-binding protein C-terminal" evidence="2">
    <location>
        <begin position="177"/>
        <end position="200"/>
    </location>
</feature>
<dbReference type="PANTHER" id="PTHR33683">
    <property type="entry name" value="1, PUTATIVE-RELATED"/>
    <property type="match status" value="1"/>
</dbReference>
<name>A0ABW0MNG4_9BURK</name>
<keyword evidence="1" id="KW-0732">Signal</keyword>
<dbReference type="Pfam" id="PF07589">
    <property type="entry name" value="PEP-CTERM"/>
    <property type="match status" value="1"/>
</dbReference>
<reference evidence="4" key="1">
    <citation type="journal article" date="2019" name="Int. J. Syst. Evol. Microbiol.">
        <title>The Global Catalogue of Microorganisms (GCM) 10K type strain sequencing project: providing services to taxonomists for standard genome sequencing and annotation.</title>
        <authorList>
            <consortium name="The Broad Institute Genomics Platform"/>
            <consortium name="The Broad Institute Genome Sequencing Center for Infectious Disease"/>
            <person name="Wu L."/>
            <person name="Ma J."/>
        </authorList>
    </citation>
    <scope>NUCLEOTIDE SEQUENCE [LARGE SCALE GENOMIC DNA]</scope>
    <source>
        <strain evidence="4">CCUG 43111</strain>
    </source>
</reference>
<dbReference type="PANTHER" id="PTHR33683:SF46">
    <property type="entry name" value="SUSHI DOMAIN-CONTAINING PROTEIN"/>
    <property type="match status" value="1"/>
</dbReference>
<comment type="caution">
    <text evidence="3">The sequence shown here is derived from an EMBL/GenBank/DDBJ whole genome shotgun (WGS) entry which is preliminary data.</text>
</comment>